<comment type="caution">
    <text evidence="1">The sequence shown here is derived from an EMBL/GenBank/DDBJ whole genome shotgun (WGS) entry which is preliminary data.</text>
</comment>
<reference evidence="1 2" key="1">
    <citation type="submission" date="2019-05" db="EMBL/GenBank/DDBJ databases">
        <title>Emergence of the Ug99 lineage of the wheat stem rust pathogen through somatic hybridization.</title>
        <authorList>
            <person name="Li F."/>
            <person name="Upadhyaya N.M."/>
            <person name="Sperschneider J."/>
            <person name="Matny O."/>
            <person name="Nguyen-Phuc H."/>
            <person name="Mago R."/>
            <person name="Raley C."/>
            <person name="Miller M.E."/>
            <person name="Silverstein K.A.T."/>
            <person name="Henningsen E."/>
            <person name="Hirsch C.D."/>
            <person name="Visser B."/>
            <person name="Pretorius Z.A."/>
            <person name="Steffenson B.J."/>
            <person name="Schwessinger B."/>
            <person name="Dodds P.N."/>
            <person name="Figueroa M."/>
        </authorList>
    </citation>
    <scope>NUCLEOTIDE SEQUENCE [LARGE SCALE GENOMIC DNA]</scope>
    <source>
        <strain evidence="1">21-0</strain>
    </source>
</reference>
<dbReference type="AlphaFoldDB" id="A0A5B0PWK4"/>
<evidence type="ECO:0000313" key="2">
    <source>
        <dbReference type="Proteomes" id="UP000324748"/>
    </source>
</evidence>
<keyword evidence="2" id="KW-1185">Reference proteome</keyword>
<accession>A0A5B0PWK4</accession>
<sequence length="130" mass="14705">MTSREISILSPQTNPDLHTPWRTLNSFLVDLFCTTKMGLEDSNWYSAMYIWGSVLEVQTISYLVLQDVFEEFKNPGESLSSNGSTAPPTVVNPTATQTWHAIIDQVPFQLRCTTNCEIYTKRTPVQSPTQ</sequence>
<proteinExistence type="predicted"/>
<name>A0A5B0PWK4_PUCGR</name>
<organism evidence="1 2">
    <name type="scientific">Puccinia graminis f. sp. tritici</name>
    <dbReference type="NCBI Taxonomy" id="56615"/>
    <lineage>
        <taxon>Eukaryota</taxon>
        <taxon>Fungi</taxon>
        <taxon>Dikarya</taxon>
        <taxon>Basidiomycota</taxon>
        <taxon>Pucciniomycotina</taxon>
        <taxon>Pucciniomycetes</taxon>
        <taxon>Pucciniales</taxon>
        <taxon>Pucciniaceae</taxon>
        <taxon>Puccinia</taxon>
    </lineage>
</organism>
<dbReference type="EMBL" id="VSWC01000040">
    <property type="protein sequence ID" value="KAA1105264.1"/>
    <property type="molecule type" value="Genomic_DNA"/>
</dbReference>
<evidence type="ECO:0000313" key="1">
    <source>
        <dbReference type="EMBL" id="KAA1105264.1"/>
    </source>
</evidence>
<dbReference type="Proteomes" id="UP000324748">
    <property type="component" value="Unassembled WGS sequence"/>
</dbReference>
<gene>
    <name evidence="1" type="ORF">PGT21_000110</name>
</gene>
<protein>
    <submittedName>
        <fullName evidence="1">Uncharacterized protein</fullName>
    </submittedName>
</protein>